<dbReference type="eggNOG" id="ENOG502QQJP">
    <property type="taxonomic scope" value="Eukaryota"/>
</dbReference>
<name>T1I656_RHOPR</name>
<feature type="region of interest" description="Disordered" evidence="2">
    <location>
        <begin position="236"/>
        <end position="275"/>
    </location>
</feature>
<feature type="compositionally biased region" description="Polar residues" evidence="2">
    <location>
        <begin position="258"/>
        <end position="275"/>
    </location>
</feature>
<dbReference type="SUPFAM" id="SSF82185">
    <property type="entry name" value="Histone H3 K4-specific methyltransferase SET7/9 N-terminal domain"/>
    <property type="match status" value="1"/>
</dbReference>
<keyword evidence="4" id="KW-1185">Reference proteome</keyword>
<feature type="compositionally biased region" description="Basic residues" evidence="2">
    <location>
        <begin position="549"/>
        <end position="565"/>
    </location>
</feature>
<dbReference type="Gene3D" id="1.25.40.20">
    <property type="entry name" value="Ankyrin repeat-containing domain"/>
    <property type="match status" value="1"/>
</dbReference>
<dbReference type="STRING" id="13249.T1I656"/>
<protein>
    <submittedName>
        <fullName evidence="3">Uncharacterized protein</fullName>
    </submittedName>
</protein>
<dbReference type="HOGENOM" id="CLU_438975_0_0_1"/>
<accession>T1I656</accession>
<dbReference type="EMBL" id="ACPB03011894">
    <property type="status" value="NOT_ANNOTATED_CDS"/>
    <property type="molecule type" value="Genomic_DNA"/>
</dbReference>
<dbReference type="PANTHER" id="PTHR15897">
    <property type="entry name" value="ANKYRIN REPEAT AND MYND DOMAIN PROTEIN 1"/>
    <property type="match status" value="1"/>
</dbReference>
<dbReference type="EnsemblMetazoa" id="RPRC011775-RA">
    <property type="protein sequence ID" value="RPRC011775-PA"/>
    <property type="gene ID" value="RPRC011775"/>
</dbReference>
<dbReference type="Proteomes" id="UP000015103">
    <property type="component" value="Unassembled WGS sequence"/>
</dbReference>
<evidence type="ECO:0000256" key="2">
    <source>
        <dbReference type="SAM" id="MobiDB-lite"/>
    </source>
</evidence>
<proteinExistence type="predicted"/>
<dbReference type="InterPro" id="IPR002110">
    <property type="entry name" value="Ankyrin_rpt"/>
</dbReference>
<dbReference type="PROSITE" id="PS50088">
    <property type="entry name" value="ANK_REPEAT"/>
    <property type="match status" value="1"/>
</dbReference>
<evidence type="ECO:0000313" key="4">
    <source>
        <dbReference type="Proteomes" id="UP000015103"/>
    </source>
</evidence>
<feature type="region of interest" description="Disordered" evidence="2">
    <location>
        <begin position="549"/>
        <end position="573"/>
    </location>
</feature>
<dbReference type="SMART" id="SM00698">
    <property type="entry name" value="MORN"/>
    <property type="match status" value="2"/>
</dbReference>
<evidence type="ECO:0000256" key="1">
    <source>
        <dbReference type="ARBA" id="ARBA00022737"/>
    </source>
</evidence>
<dbReference type="InterPro" id="IPR036770">
    <property type="entry name" value="Ankyrin_rpt-contain_sf"/>
</dbReference>
<dbReference type="PANTHER" id="PTHR15897:SF2">
    <property type="entry name" value="ANKYRIN REPEAT AND MYND DOMAIN-CONTAINING PROTEIN 1"/>
    <property type="match status" value="1"/>
</dbReference>
<dbReference type="InterPro" id="IPR053064">
    <property type="entry name" value="Ankyrin-MYND_domain-protein"/>
</dbReference>
<sequence length="623" mass="71021">MPIHGGNIRCNYTGSFDVNKQRIGSGTERYYVNNEPETYEGRFFRDTYHGQGSYYNKPVFGPSWSYEGSFYANAKDGIGLLSYGNNTYFIGLFKDDEAFGPGIWTESNGGQNIGFWKGTSLVRLAYPVGEVKQLATNSYNKIRVLRYRRVVSAKEEIRDYGVETLEKVNASPNLMLLSDRLHGIYCKIPQSHLFMKKQFDDVYMDDLIPSEVLLALIRSASITTIDQLRLQLENLEGTESESSSNDYSATRLRRKTSSKSTGSGNEESFFTESQSELKPILTSKIQDKKQETENSIARSQMSKMSAIFSKQKSGGADFTDSFETLYLMAWNNSQIMIDMLTHAFKNRNAKVLPYFKQCPTPLNIGLILCGRRDQFDAKKGYLEVMSKKFLKACSAGHIDLIKELAYTWRVDVNLTDSNGNSCLLRAVETDNHPLIKLLILYGADPDILNDEGFSTITHSLTRYLAIKRKIKNWGDAFLPPIEFGPNPSVKQWMFENKSAKRPSMMSTVTSKKIQPSTKENYIFDFTPEEPEDPWLGIFRILGEKAKLSKSSKQKKEIKKKKKKKTIDKDTVSNKANLDDNFVMPEHLFEKKSIDSRVEEIPENLRLSTKWPPDYGDDEVEKNK</sequence>
<evidence type="ECO:0000313" key="3">
    <source>
        <dbReference type="EnsemblMetazoa" id="RPRC011775-PA"/>
    </source>
</evidence>
<reference evidence="3" key="1">
    <citation type="submission" date="2015-05" db="UniProtKB">
        <authorList>
            <consortium name="EnsemblMetazoa"/>
        </authorList>
    </citation>
    <scope>IDENTIFICATION</scope>
</reference>
<dbReference type="SUPFAM" id="SSF48403">
    <property type="entry name" value="Ankyrin repeat"/>
    <property type="match status" value="1"/>
</dbReference>
<dbReference type="InterPro" id="IPR003409">
    <property type="entry name" value="MORN"/>
</dbReference>
<dbReference type="AlphaFoldDB" id="T1I656"/>
<keyword evidence="1" id="KW-0677">Repeat</keyword>
<dbReference type="Pfam" id="PF13637">
    <property type="entry name" value="Ank_4"/>
    <property type="match status" value="1"/>
</dbReference>
<dbReference type="VEuPathDB" id="VectorBase:RPRC011775"/>
<dbReference type="SMART" id="SM00248">
    <property type="entry name" value="ANK"/>
    <property type="match status" value="2"/>
</dbReference>
<organism evidence="3 4">
    <name type="scientific">Rhodnius prolixus</name>
    <name type="common">Triatomid bug</name>
    <dbReference type="NCBI Taxonomy" id="13249"/>
    <lineage>
        <taxon>Eukaryota</taxon>
        <taxon>Metazoa</taxon>
        <taxon>Ecdysozoa</taxon>
        <taxon>Arthropoda</taxon>
        <taxon>Hexapoda</taxon>
        <taxon>Insecta</taxon>
        <taxon>Pterygota</taxon>
        <taxon>Neoptera</taxon>
        <taxon>Paraneoptera</taxon>
        <taxon>Hemiptera</taxon>
        <taxon>Heteroptera</taxon>
        <taxon>Panheteroptera</taxon>
        <taxon>Cimicomorpha</taxon>
        <taxon>Reduviidae</taxon>
        <taxon>Triatominae</taxon>
        <taxon>Rhodnius</taxon>
    </lineage>
</organism>
<dbReference type="InParanoid" id="T1I656"/>